<keyword evidence="2" id="KW-0966">Cell projection</keyword>
<dbReference type="GO" id="GO:0009306">
    <property type="term" value="P:protein secretion"/>
    <property type="evidence" value="ECO:0007669"/>
    <property type="project" value="InterPro"/>
</dbReference>
<dbReference type="Pfam" id="PF01312">
    <property type="entry name" value="Bac_export_2"/>
    <property type="match status" value="1"/>
</dbReference>
<keyword evidence="3" id="KW-1185">Reference proteome</keyword>
<sequence>MDKNYPKKAIALKYDRETNSAPKVTAKGKGKVAQKIIDLAKQHDIPIKDDPDLIEVLSSLEIDEEIPSEIYVAVAELLAFVYSMNSK</sequence>
<dbReference type="PANTHER" id="PTHR30531:SF12">
    <property type="entry name" value="FLAGELLAR BIOSYNTHETIC PROTEIN FLHB"/>
    <property type="match status" value="1"/>
</dbReference>
<dbReference type="RefSeq" id="WP_092230250.1">
    <property type="nucleotide sequence ID" value="NZ_FNLL01000002.1"/>
</dbReference>
<dbReference type="Proteomes" id="UP000199608">
    <property type="component" value="Unassembled WGS sequence"/>
</dbReference>
<reference evidence="3" key="1">
    <citation type="submission" date="2016-10" db="EMBL/GenBank/DDBJ databases">
        <authorList>
            <person name="Varghese N."/>
            <person name="Submissions S."/>
        </authorList>
    </citation>
    <scope>NUCLEOTIDE SEQUENCE [LARGE SCALE GENOMIC DNA]</scope>
    <source>
        <strain evidence="3">DSM 3384</strain>
    </source>
</reference>
<comment type="similarity">
    <text evidence="1">Belongs to the type III secretion exporter family.</text>
</comment>
<keyword evidence="2" id="KW-0282">Flagellum</keyword>
<dbReference type="SUPFAM" id="SSF160544">
    <property type="entry name" value="EscU C-terminal domain-like"/>
    <property type="match status" value="1"/>
</dbReference>
<dbReference type="PANTHER" id="PTHR30531">
    <property type="entry name" value="FLAGELLAR BIOSYNTHETIC PROTEIN FLHB"/>
    <property type="match status" value="1"/>
</dbReference>
<dbReference type="AlphaFoldDB" id="A0A1H2DSC7"/>
<gene>
    <name evidence="2" type="ORF">SAMN04487931_10289</name>
</gene>
<organism evidence="2 3">
    <name type="scientific">Desulfobacula phenolica</name>
    <dbReference type="NCBI Taxonomy" id="90732"/>
    <lineage>
        <taxon>Bacteria</taxon>
        <taxon>Pseudomonadati</taxon>
        <taxon>Thermodesulfobacteriota</taxon>
        <taxon>Desulfobacteria</taxon>
        <taxon>Desulfobacterales</taxon>
        <taxon>Desulfobacteraceae</taxon>
        <taxon>Desulfobacula</taxon>
    </lineage>
</organism>
<evidence type="ECO:0000313" key="2">
    <source>
        <dbReference type="EMBL" id="SDT85782.1"/>
    </source>
</evidence>
<dbReference type="InterPro" id="IPR006135">
    <property type="entry name" value="T3SS_substrate_exporter"/>
</dbReference>
<dbReference type="Gene3D" id="3.40.1690.10">
    <property type="entry name" value="secretion proteins EscU"/>
    <property type="match status" value="1"/>
</dbReference>
<protein>
    <submittedName>
        <fullName evidence="2">Flagellar biosynthesis protein</fullName>
    </submittedName>
</protein>
<evidence type="ECO:0000313" key="3">
    <source>
        <dbReference type="Proteomes" id="UP000199608"/>
    </source>
</evidence>
<accession>A0A1H2DSC7</accession>
<name>A0A1H2DSC7_9BACT</name>
<dbReference type="EMBL" id="FNLL01000002">
    <property type="protein sequence ID" value="SDT85782.1"/>
    <property type="molecule type" value="Genomic_DNA"/>
</dbReference>
<dbReference type="GO" id="GO:0005886">
    <property type="term" value="C:plasma membrane"/>
    <property type="evidence" value="ECO:0007669"/>
    <property type="project" value="TreeGrafter"/>
</dbReference>
<keyword evidence="2" id="KW-0969">Cilium</keyword>
<proteinExistence type="inferred from homology"/>
<dbReference type="InterPro" id="IPR029025">
    <property type="entry name" value="T3SS_substrate_exporter_C"/>
</dbReference>
<evidence type="ECO:0000256" key="1">
    <source>
        <dbReference type="ARBA" id="ARBA00010690"/>
    </source>
</evidence>